<dbReference type="OrthoDB" id="364513at2759"/>
<keyword evidence="6 9" id="KW-0804">Transcription</keyword>
<evidence type="ECO:0000256" key="3">
    <source>
        <dbReference type="ARBA" id="ARBA00007132"/>
    </source>
</evidence>
<evidence type="ECO:0000256" key="4">
    <source>
        <dbReference type="ARBA" id="ARBA00022763"/>
    </source>
</evidence>
<evidence type="ECO:0000256" key="2">
    <source>
        <dbReference type="ARBA" id="ARBA00004123"/>
    </source>
</evidence>
<dbReference type="PANTHER" id="PTHR13152:SF0">
    <property type="entry name" value="GENERAL TRANSCRIPTION FACTOR IIH SUBUNIT 4"/>
    <property type="match status" value="1"/>
</dbReference>
<evidence type="ECO:0000256" key="5">
    <source>
        <dbReference type="ARBA" id="ARBA00023015"/>
    </source>
</evidence>
<evidence type="ECO:0000256" key="6">
    <source>
        <dbReference type="ARBA" id="ARBA00023163"/>
    </source>
</evidence>
<dbReference type="EMBL" id="SPNW01000044">
    <property type="protein sequence ID" value="TIA88000.1"/>
    <property type="molecule type" value="Genomic_DNA"/>
</dbReference>
<feature type="region of interest" description="Disordered" evidence="10">
    <location>
        <begin position="434"/>
        <end position="467"/>
    </location>
</feature>
<evidence type="ECO:0000256" key="7">
    <source>
        <dbReference type="ARBA" id="ARBA00023204"/>
    </source>
</evidence>
<comment type="similarity">
    <text evidence="3 9">Belongs to the TFB2 family.</text>
</comment>
<dbReference type="Pfam" id="PF18307">
    <property type="entry name" value="Tfb2_C"/>
    <property type="match status" value="1"/>
</dbReference>
<evidence type="ECO:0000256" key="10">
    <source>
        <dbReference type="SAM" id="MobiDB-lite"/>
    </source>
</evidence>
<keyword evidence="5 9" id="KW-0805">Transcription regulation</keyword>
<keyword evidence="13" id="KW-1185">Reference proteome</keyword>
<reference evidence="12 13" key="1">
    <citation type="submission" date="2019-03" db="EMBL/GenBank/DDBJ databases">
        <title>Sequencing 23 genomes of Wallemia ichthyophaga.</title>
        <authorList>
            <person name="Gostincar C."/>
        </authorList>
    </citation>
    <scope>NUCLEOTIDE SEQUENCE [LARGE SCALE GENOMIC DNA]</scope>
    <source>
        <strain evidence="12 13">EXF-5753</strain>
    </source>
</reference>
<dbReference type="GO" id="GO:0003690">
    <property type="term" value="F:double-stranded DNA binding"/>
    <property type="evidence" value="ECO:0007669"/>
    <property type="project" value="TreeGrafter"/>
</dbReference>
<sequence length="467" mass="52826">MNELLIDYLKSLSKLNLNKLFNNRSSTLTIFRLLDDGHKQLISNLLFNSHSIDKKSVSLLFKDLDYKLLLELNIITSDKESIHLNDSFTQSLTQLLCGNTIEPLSKTITTTIEQLDSFATHQWEIILHYMVGNYTHTPSKGVLFLLENSNLITTSKKTHNITSNGFQFLLQDVQMQLWQLLLQYLSLSQIRQMDLVEVLSFLFILGTLELGKDYSIDTLTVTQQAMLSDLRDYGLVWQRKTSSKRFYPTRLATSLTSSAPPLLPTNSTSSFTTSSDNKRFIILETNYRLYAYTSNPLQISILNLFVTLKARYPNLIIGVITRDSIRSALSNGITADQIIGYLTSHAHTQMHRNNPLLPVTVSDQIRLWELEKNRLKADEGVLYEDFRSQPDYEILLNYANSYDCVLWSNDSKRLFFVTLEGHQIVREFVKRRLPGGGSNSRSGSGTSTPAAAAPAPAPATPSLVLPS</sequence>
<organism evidence="12 13">
    <name type="scientific">Wallemia hederae</name>
    <dbReference type="NCBI Taxonomy" id="1540922"/>
    <lineage>
        <taxon>Eukaryota</taxon>
        <taxon>Fungi</taxon>
        <taxon>Dikarya</taxon>
        <taxon>Basidiomycota</taxon>
        <taxon>Wallemiomycotina</taxon>
        <taxon>Wallemiomycetes</taxon>
        <taxon>Wallemiales</taxon>
        <taxon>Wallemiaceae</taxon>
        <taxon>Wallemia</taxon>
    </lineage>
</organism>
<keyword evidence="4 9" id="KW-0227">DNA damage</keyword>
<accession>A0A4T0FIZ7</accession>
<evidence type="ECO:0000313" key="12">
    <source>
        <dbReference type="EMBL" id="TIA88000.1"/>
    </source>
</evidence>
<dbReference type="GO" id="GO:0001671">
    <property type="term" value="F:ATPase activator activity"/>
    <property type="evidence" value="ECO:0007669"/>
    <property type="project" value="InterPro"/>
</dbReference>
<dbReference type="Pfam" id="PF03849">
    <property type="entry name" value="Tfb2"/>
    <property type="match status" value="1"/>
</dbReference>
<evidence type="ECO:0000256" key="1">
    <source>
        <dbReference type="ARBA" id="ARBA00002817"/>
    </source>
</evidence>
<evidence type="ECO:0000313" key="13">
    <source>
        <dbReference type="Proteomes" id="UP000310189"/>
    </source>
</evidence>
<dbReference type="FunFam" id="3.30.70.2610:FF:000001">
    <property type="entry name" value="General transcription factor IIH subunit 4"/>
    <property type="match status" value="1"/>
</dbReference>
<comment type="function">
    <text evidence="1">Component of the general transcription and DNA repair factor IIH (TFIIH) core complex, which is involved in general and transcription-coupled nucleotide excision repair (NER) of damaged DNA and, when complexed to TFIIK, in RNA transcription by RNA polymerase II. In NER, TFIIH acts by opening DNA around the lesion to allow the excision of the damaged oligonucleotide and its replacement by a new DNA fragment. In transcription, TFIIH has an essential role in transcription initiation. When the pre-initiation complex (PIC) has been established, TFIIH is required for promoter opening and promoter escape. Phosphorylation of the C-terminal tail (CTD) of the largest subunit of RNA polymerase II by the kinase module TFIIK controls the initiation of transcription.</text>
</comment>
<dbReference type="InterPro" id="IPR040662">
    <property type="entry name" value="Tfb2_C"/>
</dbReference>
<dbReference type="NCBIfam" id="TIGR00625">
    <property type="entry name" value="tfb2"/>
    <property type="match status" value="1"/>
</dbReference>
<dbReference type="Proteomes" id="UP000310189">
    <property type="component" value="Unassembled WGS sequence"/>
</dbReference>
<keyword evidence="8 9" id="KW-0539">Nucleus</keyword>
<evidence type="ECO:0000259" key="11">
    <source>
        <dbReference type="Pfam" id="PF18307"/>
    </source>
</evidence>
<dbReference type="GO" id="GO:0000439">
    <property type="term" value="C:transcription factor TFIIH core complex"/>
    <property type="evidence" value="ECO:0007669"/>
    <property type="project" value="InterPro"/>
</dbReference>
<dbReference type="GO" id="GO:0005675">
    <property type="term" value="C:transcription factor TFIIH holo complex"/>
    <property type="evidence" value="ECO:0007669"/>
    <property type="project" value="TreeGrafter"/>
</dbReference>
<dbReference type="GO" id="GO:0006289">
    <property type="term" value="P:nucleotide-excision repair"/>
    <property type="evidence" value="ECO:0007669"/>
    <property type="project" value="InterPro"/>
</dbReference>
<comment type="subcellular location">
    <subcellularLocation>
        <location evidence="2 9">Nucleus</location>
    </subcellularLocation>
</comment>
<dbReference type="InterPro" id="IPR004598">
    <property type="entry name" value="TFIIH_p52/Tfb2"/>
</dbReference>
<comment type="function">
    <text evidence="9">Component of the general transcription and DNA repair factor IIH (TFIIH) core complex which is involved in general and transcription-coupled nucleotide excision repair (NER) of damaged DNA.</text>
</comment>
<gene>
    <name evidence="12" type="ORF">E3P99_02844</name>
</gene>
<dbReference type="GO" id="GO:0006366">
    <property type="term" value="P:transcription by RNA polymerase II"/>
    <property type="evidence" value="ECO:0007669"/>
    <property type="project" value="UniProtKB-ARBA"/>
</dbReference>
<keyword evidence="7 9" id="KW-0234">DNA repair</keyword>
<comment type="caution">
    <text evidence="12">The sequence shown here is derived from an EMBL/GenBank/DDBJ whole genome shotgun (WGS) entry which is preliminary data.</text>
</comment>
<evidence type="ECO:0000256" key="8">
    <source>
        <dbReference type="ARBA" id="ARBA00023242"/>
    </source>
</evidence>
<feature type="compositionally biased region" description="Low complexity" evidence="10">
    <location>
        <begin position="439"/>
        <end position="454"/>
    </location>
</feature>
<feature type="domain" description="Transcription factor Tfb2 C-terminal" evidence="11">
    <location>
        <begin position="363"/>
        <end position="430"/>
    </location>
</feature>
<protein>
    <recommendedName>
        <fullName evidence="9">RNA polymerase II transcription factor B subunit 2</fullName>
    </recommendedName>
</protein>
<dbReference type="AlphaFoldDB" id="A0A4T0FIZ7"/>
<proteinExistence type="inferred from homology"/>
<name>A0A4T0FIZ7_9BASI</name>
<dbReference type="PANTHER" id="PTHR13152">
    <property type="entry name" value="TFIIH, POLYPEPTIDE 4"/>
    <property type="match status" value="1"/>
</dbReference>
<dbReference type="Gene3D" id="3.30.70.2610">
    <property type="match status" value="1"/>
</dbReference>
<evidence type="ECO:0000256" key="9">
    <source>
        <dbReference type="RuleBase" id="RU364024"/>
    </source>
</evidence>